<accession>A0A5N6Y7K7</accession>
<sequence length="469" mass="53541">MSTTSGSHRSWGFRLIISLRDDTYLAEDRPFDLSSSFDLCNFSMMKSTLKAVLCHLSLEQEFIETVASLGDDSKVSFSMEDLDSHRLSYIMRTERALPSDLILAVRSTADNNHSFTTGFLHGCTEDEAQHIVEWLKQTSQALQEPTLLAYLLAEIQYDRHTHIIHEYWRRYDDLSLELQEKARLLTKPSPFAEDRTHDLPKIPDWLSTIFAMHSKHGRMHRHFCTFQANLHLLQDLAAQSSQGQTTPLRPEFQTAASITHRLQQISTGYKDLEQQALSLKEGASLLLTTLWSLIAQRDSQISQKANTINQEIAASSRVIAKASGHDSSAMKALAVLTMVFLPGTTLATILALPAFDWESHRFWPTARSSIWIFCALSAILTFLVLYIWRYWFLGTIWEKDAADGTNLTYRGLDRLLLRRHDRQKVVSPERGSRYAAQERGSRPDMEMRRPSSRIIAQSRLGRNAPMPDR</sequence>
<keyword evidence="2" id="KW-0472">Membrane</keyword>
<keyword evidence="2" id="KW-1133">Transmembrane helix</keyword>
<feature type="transmembrane region" description="Helical" evidence="2">
    <location>
        <begin position="370"/>
        <end position="388"/>
    </location>
</feature>
<feature type="compositionally biased region" description="Basic and acidic residues" evidence="1">
    <location>
        <begin position="439"/>
        <end position="449"/>
    </location>
</feature>
<protein>
    <submittedName>
        <fullName evidence="3">Uncharacterized protein</fullName>
    </submittedName>
</protein>
<dbReference type="AlphaFoldDB" id="A0A5N6Y7K7"/>
<feature type="transmembrane region" description="Helical" evidence="2">
    <location>
        <begin position="333"/>
        <end position="355"/>
    </location>
</feature>
<reference evidence="3" key="1">
    <citation type="submission" date="2019-04" db="EMBL/GenBank/DDBJ databases">
        <title>Friends and foes A comparative genomics study of 23 Aspergillus species from section Flavi.</title>
        <authorList>
            <consortium name="DOE Joint Genome Institute"/>
            <person name="Kjaerbolling I."/>
            <person name="Vesth T."/>
            <person name="Frisvad J.C."/>
            <person name="Nybo J.L."/>
            <person name="Theobald S."/>
            <person name="Kildgaard S."/>
            <person name="Isbrandt T."/>
            <person name="Kuo A."/>
            <person name="Sato A."/>
            <person name="Lyhne E.K."/>
            <person name="Kogle M.E."/>
            <person name="Wiebenga A."/>
            <person name="Kun R.S."/>
            <person name="Lubbers R.J."/>
            <person name="Makela M.R."/>
            <person name="Barry K."/>
            <person name="Chovatia M."/>
            <person name="Clum A."/>
            <person name="Daum C."/>
            <person name="Haridas S."/>
            <person name="He G."/>
            <person name="LaButti K."/>
            <person name="Lipzen A."/>
            <person name="Mondo S."/>
            <person name="Riley R."/>
            <person name="Salamov A."/>
            <person name="Simmons B.A."/>
            <person name="Magnuson J.K."/>
            <person name="Henrissat B."/>
            <person name="Mortensen U.H."/>
            <person name="Larsen T.O."/>
            <person name="Devries R.P."/>
            <person name="Grigoriev I.V."/>
            <person name="Machida M."/>
            <person name="Baker S.E."/>
            <person name="Andersen M.R."/>
        </authorList>
    </citation>
    <scope>NUCLEOTIDE SEQUENCE</scope>
    <source>
        <strain evidence="3">CBS 117612</strain>
    </source>
</reference>
<dbReference type="EMBL" id="ML737140">
    <property type="protein sequence ID" value="KAE8341467.1"/>
    <property type="molecule type" value="Genomic_DNA"/>
</dbReference>
<gene>
    <name evidence="3" type="ORF">BDV24DRAFT_132027</name>
</gene>
<proteinExistence type="predicted"/>
<dbReference type="Proteomes" id="UP000325558">
    <property type="component" value="Unassembled WGS sequence"/>
</dbReference>
<organism evidence="3">
    <name type="scientific">Aspergillus arachidicola</name>
    <dbReference type="NCBI Taxonomy" id="656916"/>
    <lineage>
        <taxon>Eukaryota</taxon>
        <taxon>Fungi</taxon>
        <taxon>Dikarya</taxon>
        <taxon>Ascomycota</taxon>
        <taxon>Pezizomycotina</taxon>
        <taxon>Eurotiomycetes</taxon>
        <taxon>Eurotiomycetidae</taxon>
        <taxon>Eurotiales</taxon>
        <taxon>Aspergillaceae</taxon>
        <taxon>Aspergillus</taxon>
        <taxon>Aspergillus subgen. Circumdati</taxon>
    </lineage>
</organism>
<keyword evidence="2" id="KW-0812">Transmembrane</keyword>
<evidence type="ECO:0000256" key="2">
    <source>
        <dbReference type="SAM" id="Phobius"/>
    </source>
</evidence>
<dbReference type="OrthoDB" id="5396681at2759"/>
<evidence type="ECO:0000256" key="1">
    <source>
        <dbReference type="SAM" id="MobiDB-lite"/>
    </source>
</evidence>
<feature type="region of interest" description="Disordered" evidence="1">
    <location>
        <begin position="426"/>
        <end position="469"/>
    </location>
</feature>
<name>A0A5N6Y7K7_9EURO</name>
<dbReference type="Gene3D" id="1.20.58.340">
    <property type="entry name" value="Magnesium transport protein CorA, transmembrane region"/>
    <property type="match status" value="1"/>
</dbReference>
<evidence type="ECO:0000313" key="3">
    <source>
        <dbReference type="EMBL" id="KAE8341467.1"/>
    </source>
</evidence>